<dbReference type="EMBL" id="PVTF01000008">
    <property type="protein sequence ID" value="PRY38703.1"/>
    <property type="molecule type" value="Genomic_DNA"/>
</dbReference>
<dbReference type="Proteomes" id="UP000239494">
    <property type="component" value="Unassembled WGS sequence"/>
</dbReference>
<protein>
    <submittedName>
        <fullName evidence="1">Acetoacetate decarboxylase</fullName>
    </submittedName>
</protein>
<keyword evidence="2" id="KW-1185">Reference proteome</keyword>
<dbReference type="InterPro" id="IPR023375">
    <property type="entry name" value="ADC_dom_sf"/>
</dbReference>
<dbReference type="AlphaFoldDB" id="A0A2T0SZC1"/>
<proteinExistence type="predicted"/>
<dbReference type="GO" id="GO:0016829">
    <property type="term" value="F:lyase activity"/>
    <property type="evidence" value="ECO:0007669"/>
    <property type="project" value="InterPro"/>
</dbReference>
<accession>A0A2T0SZC1</accession>
<comment type="caution">
    <text evidence="1">The sequence shown here is derived from an EMBL/GenBank/DDBJ whole genome shotgun (WGS) entry which is preliminary data.</text>
</comment>
<dbReference type="Pfam" id="PF06314">
    <property type="entry name" value="ADC"/>
    <property type="match status" value="1"/>
</dbReference>
<reference evidence="1 2" key="1">
    <citation type="submission" date="2018-03" db="EMBL/GenBank/DDBJ databases">
        <title>Genomic Encyclopedia of Archaeal and Bacterial Type Strains, Phase II (KMG-II): from individual species to whole genera.</title>
        <authorList>
            <person name="Goeker M."/>
        </authorList>
    </citation>
    <scope>NUCLEOTIDE SEQUENCE [LARGE SCALE GENOMIC DNA]</scope>
    <source>
        <strain evidence="1 2">DSM 44720</strain>
    </source>
</reference>
<evidence type="ECO:0000313" key="1">
    <source>
        <dbReference type="EMBL" id="PRY38703.1"/>
    </source>
</evidence>
<organism evidence="1 2">
    <name type="scientific">Umezawaea tangerina</name>
    <dbReference type="NCBI Taxonomy" id="84725"/>
    <lineage>
        <taxon>Bacteria</taxon>
        <taxon>Bacillati</taxon>
        <taxon>Actinomycetota</taxon>
        <taxon>Actinomycetes</taxon>
        <taxon>Pseudonocardiales</taxon>
        <taxon>Pseudonocardiaceae</taxon>
        <taxon>Umezawaea</taxon>
    </lineage>
</organism>
<dbReference type="SUPFAM" id="SSF160104">
    <property type="entry name" value="Acetoacetate decarboxylase-like"/>
    <property type="match status" value="1"/>
</dbReference>
<sequence length="200" mass="21470">MDTEYPPEPWDLHGHGCVSLWRVQQDMLPPLPSGVRPVTAFGRAVVATAFVDYLPGSLLPYRELLAAVVVRDGLRLGLSITHIWVDSPASKAGGRELWGIPKELAGFKVVPAPAFAAVATDIAEAEHSSYGRGVPAPVAGSVFQTLHGSTVRTPVRMSGRVRVAKVGWRFAPEGPLAWLDGLTPALGLSVVSFRMRFGPR</sequence>
<dbReference type="InterPro" id="IPR010451">
    <property type="entry name" value="Acetoacetate_decarboxylase"/>
</dbReference>
<evidence type="ECO:0000313" key="2">
    <source>
        <dbReference type="Proteomes" id="UP000239494"/>
    </source>
</evidence>
<name>A0A2T0SZC1_9PSEU</name>
<dbReference type="Gene3D" id="2.40.400.10">
    <property type="entry name" value="Acetoacetate decarboxylase-like"/>
    <property type="match status" value="1"/>
</dbReference>
<dbReference type="RefSeq" id="WP_211304558.1">
    <property type="nucleotide sequence ID" value="NZ_PVTF01000008.1"/>
</dbReference>
<gene>
    <name evidence="1" type="ORF">CLV43_108103</name>
</gene>